<organism evidence="9 10">
    <name type="scientific">Ceratodon purpureus</name>
    <name type="common">Fire moss</name>
    <name type="synonym">Dicranum purpureum</name>
    <dbReference type="NCBI Taxonomy" id="3225"/>
    <lineage>
        <taxon>Eukaryota</taxon>
        <taxon>Viridiplantae</taxon>
        <taxon>Streptophyta</taxon>
        <taxon>Embryophyta</taxon>
        <taxon>Bryophyta</taxon>
        <taxon>Bryophytina</taxon>
        <taxon>Bryopsida</taxon>
        <taxon>Dicranidae</taxon>
        <taxon>Pseudoditrichales</taxon>
        <taxon>Ditrichaceae</taxon>
        <taxon>Ceratodon</taxon>
    </lineage>
</organism>
<feature type="binding site" evidence="7">
    <location>
        <position position="154"/>
    </location>
    <ligand>
        <name>Zn(2+)</name>
        <dbReference type="ChEBI" id="CHEBI:29105"/>
    </ligand>
</feature>
<dbReference type="InterPro" id="IPR036874">
    <property type="entry name" value="Carbonic_anhydrase_sf"/>
</dbReference>
<dbReference type="GO" id="GO:0008270">
    <property type="term" value="F:zinc ion binding"/>
    <property type="evidence" value="ECO:0007669"/>
    <property type="project" value="UniProtKB-UniRule"/>
</dbReference>
<dbReference type="SUPFAM" id="SSF53056">
    <property type="entry name" value="beta-carbonic anhydrase, cab"/>
    <property type="match status" value="1"/>
</dbReference>
<feature type="binding site" evidence="7">
    <location>
        <position position="157"/>
    </location>
    <ligand>
        <name>Zn(2+)</name>
        <dbReference type="ChEBI" id="CHEBI:29105"/>
    </ligand>
</feature>
<reference evidence="9" key="1">
    <citation type="submission" date="2020-06" db="EMBL/GenBank/DDBJ databases">
        <title>WGS assembly of Ceratodon purpureus strain R40.</title>
        <authorList>
            <person name="Carey S.B."/>
            <person name="Jenkins J."/>
            <person name="Shu S."/>
            <person name="Lovell J.T."/>
            <person name="Sreedasyam A."/>
            <person name="Maumus F."/>
            <person name="Tiley G.P."/>
            <person name="Fernandez-Pozo N."/>
            <person name="Barry K."/>
            <person name="Chen C."/>
            <person name="Wang M."/>
            <person name="Lipzen A."/>
            <person name="Daum C."/>
            <person name="Saski C.A."/>
            <person name="Payton A.C."/>
            <person name="Mcbreen J.C."/>
            <person name="Conrad R.E."/>
            <person name="Kollar L.M."/>
            <person name="Olsson S."/>
            <person name="Huttunen S."/>
            <person name="Landis J.B."/>
            <person name="Wickett N.J."/>
            <person name="Johnson M.G."/>
            <person name="Rensing S.A."/>
            <person name="Grimwood J."/>
            <person name="Schmutz J."/>
            <person name="Mcdaniel S.F."/>
        </authorList>
    </citation>
    <scope>NUCLEOTIDE SEQUENCE</scope>
    <source>
        <strain evidence="9">R40</strain>
    </source>
</reference>
<evidence type="ECO:0000313" key="10">
    <source>
        <dbReference type="Proteomes" id="UP000822688"/>
    </source>
</evidence>
<name>A0A8T0GUF6_CERPU</name>
<dbReference type="PANTHER" id="PTHR11002:SF76">
    <property type="entry name" value="CARBONIC ANHYDRASE"/>
    <property type="match status" value="1"/>
</dbReference>
<keyword evidence="10" id="KW-1185">Reference proteome</keyword>
<comment type="function">
    <text evidence="8">Reversible hydration of carbon dioxide.</text>
</comment>
<evidence type="ECO:0000256" key="8">
    <source>
        <dbReference type="RuleBase" id="RU003956"/>
    </source>
</evidence>
<dbReference type="SMART" id="SM00947">
    <property type="entry name" value="Pro_CA"/>
    <property type="match status" value="1"/>
</dbReference>
<dbReference type="PROSITE" id="PS00704">
    <property type="entry name" value="PROK_CO2_ANHYDRASE_1"/>
    <property type="match status" value="1"/>
</dbReference>
<dbReference type="EC" id="4.2.1.1" evidence="2 8"/>
<comment type="caution">
    <text evidence="9">The sequence shown here is derived from an EMBL/GenBank/DDBJ whole genome shotgun (WGS) entry which is preliminary data.</text>
</comment>
<proteinExistence type="inferred from homology"/>
<keyword evidence="3 7" id="KW-0479">Metal-binding</keyword>
<dbReference type="InterPro" id="IPR015892">
    <property type="entry name" value="Carbonic_anhydrase_CS"/>
</dbReference>
<dbReference type="InterPro" id="IPR001765">
    <property type="entry name" value="Carbonic_anhydrase"/>
</dbReference>
<evidence type="ECO:0000256" key="6">
    <source>
        <dbReference type="ARBA" id="ARBA00048348"/>
    </source>
</evidence>
<gene>
    <name evidence="9" type="ORF">KC19_9G154900</name>
</gene>
<evidence type="ECO:0000256" key="4">
    <source>
        <dbReference type="ARBA" id="ARBA00022833"/>
    </source>
</evidence>
<dbReference type="AlphaFoldDB" id="A0A8T0GUF6"/>
<dbReference type="PANTHER" id="PTHR11002">
    <property type="entry name" value="CARBONIC ANHYDRASE"/>
    <property type="match status" value="1"/>
</dbReference>
<dbReference type="Proteomes" id="UP000822688">
    <property type="component" value="Chromosome 9"/>
</dbReference>
<protein>
    <recommendedName>
        <fullName evidence="2 8">Carbonic anhydrase</fullName>
        <ecNumber evidence="2 8">4.2.1.1</ecNumber>
    </recommendedName>
    <alternativeName>
        <fullName evidence="8">Carbonate dehydratase</fullName>
    </alternativeName>
</protein>
<comment type="catalytic activity">
    <reaction evidence="6 8">
        <text>hydrogencarbonate + H(+) = CO2 + H2O</text>
        <dbReference type="Rhea" id="RHEA:10748"/>
        <dbReference type="ChEBI" id="CHEBI:15377"/>
        <dbReference type="ChEBI" id="CHEBI:15378"/>
        <dbReference type="ChEBI" id="CHEBI:16526"/>
        <dbReference type="ChEBI" id="CHEBI:17544"/>
        <dbReference type="EC" id="4.2.1.1"/>
    </reaction>
</comment>
<evidence type="ECO:0000256" key="7">
    <source>
        <dbReference type="PIRSR" id="PIRSR601765-1"/>
    </source>
</evidence>
<dbReference type="GO" id="GO:0004089">
    <property type="term" value="F:carbonate dehydratase activity"/>
    <property type="evidence" value="ECO:0007669"/>
    <property type="project" value="UniProtKB-UniRule"/>
</dbReference>
<keyword evidence="5 8" id="KW-0456">Lyase</keyword>
<dbReference type="GO" id="GO:0015976">
    <property type="term" value="P:carbon utilization"/>
    <property type="evidence" value="ECO:0007669"/>
    <property type="project" value="InterPro"/>
</dbReference>
<comment type="cofactor">
    <cofactor evidence="7">
        <name>Zn(2+)</name>
        <dbReference type="ChEBI" id="CHEBI:29105"/>
    </cofactor>
    <text evidence="7">Binds 1 zinc ion per subunit.</text>
</comment>
<evidence type="ECO:0000313" key="9">
    <source>
        <dbReference type="EMBL" id="KAG0562543.1"/>
    </source>
</evidence>
<keyword evidence="4 7" id="KW-0862">Zinc</keyword>
<evidence type="ECO:0000256" key="1">
    <source>
        <dbReference type="ARBA" id="ARBA00006217"/>
    </source>
</evidence>
<dbReference type="Gene3D" id="3.40.1050.10">
    <property type="entry name" value="Carbonic anhydrase"/>
    <property type="match status" value="1"/>
</dbReference>
<comment type="similarity">
    <text evidence="1 8">Belongs to the beta-class carbonic anhydrase family.</text>
</comment>
<evidence type="ECO:0000256" key="2">
    <source>
        <dbReference type="ARBA" id="ARBA00012925"/>
    </source>
</evidence>
<dbReference type="Pfam" id="PF00484">
    <property type="entry name" value="Pro_CA"/>
    <property type="match status" value="1"/>
</dbReference>
<feature type="binding site" evidence="7">
    <location>
        <position position="95"/>
    </location>
    <ligand>
        <name>Zn(2+)</name>
        <dbReference type="ChEBI" id="CHEBI:29105"/>
    </ligand>
</feature>
<dbReference type="EMBL" id="CM026430">
    <property type="protein sequence ID" value="KAG0562543.1"/>
    <property type="molecule type" value="Genomic_DNA"/>
</dbReference>
<accession>A0A8T0GUF6</accession>
<evidence type="ECO:0000256" key="3">
    <source>
        <dbReference type="ARBA" id="ARBA00022723"/>
    </source>
</evidence>
<sequence>MLRHIQRWCVQALRAGLRTLQSTEEHGGSLKVGYTFKNRVVVDEHCVVEDSGDVIEKLKKGFITFKQGDYNQKRELYARLAEGQRPKIMMITCADSRVCPTKLHGLEAGEAFIVRNVANMVPPCEGSGEHHGTKAAVQFAVTILEVEYIVVMGHSSCGGVMALMSQKSESIDFVGNWVRIGLPAKEKTLLVMQGKSLLDQCRYCEKEVVNVSLANLLTPQKFLASRLFPAHFAGCFFSSSMRFNP</sequence>
<dbReference type="PROSITE" id="PS00705">
    <property type="entry name" value="PROK_CO2_ANHYDRASE_2"/>
    <property type="match status" value="1"/>
</dbReference>
<evidence type="ECO:0000256" key="5">
    <source>
        <dbReference type="ARBA" id="ARBA00023239"/>
    </source>
</evidence>
<feature type="binding site" evidence="7">
    <location>
        <position position="93"/>
    </location>
    <ligand>
        <name>Zn(2+)</name>
        <dbReference type="ChEBI" id="CHEBI:29105"/>
    </ligand>
</feature>